<dbReference type="Proteomes" id="UP000617041">
    <property type="component" value="Unassembled WGS sequence"/>
</dbReference>
<proteinExistence type="predicted"/>
<gene>
    <name evidence="2" type="ORF">I8E28_15680</name>
</gene>
<dbReference type="InterPro" id="IPR002931">
    <property type="entry name" value="Transglutaminase-like"/>
</dbReference>
<comment type="caution">
    <text evidence="2">The sequence shown here is derived from an EMBL/GenBank/DDBJ whole genome shotgun (WGS) entry which is preliminary data.</text>
</comment>
<sequence>MNDLSVPSGRSDDAPQAWLRSTSLLDLDDPRLRLRARSLTQLGKNDRERALAVYAFVKRMPFAKPLKLHTRTAREVLDAGCGDSPDKGTLIVALLRLAGIPARLHWYEMKGDILRGLVTRLESGSRPFVEAWIGERWVMTDTYIFDAAYMAAARQRLREYGWSHGFGIHRDGHAIWNGLDGAYVNSLPPASDPMVLADHGCTHDPAQRIHSDAYRSQHHRVVRSMHWNLLAPGMQRAITDLRDGRPPLPPSIERRAS</sequence>
<dbReference type="RefSeq" id="WP_200788997.1">
    <property type="nucleotide sequence ID" value="NZ_JAEDAO010000001.1"/>
</dbReference>
<name>A0A934UT07_9BURK</name>
<protein>
    <submittedName>
        <fullName evidence="2">Transglutaminase domain-containing protein</fullName>
    </submittedName>
</protein>
<feature type="domain" description="Transglutaminase-like" evidence="1">
    <location>
        <begin position="36"/>
        <end position="141"/>
    </location>
</feature>
<dbReference type="AlphaFoldDB" id="A0A934UT07"/>
<evidence type="ECO:0000259" key="1">
    <source>
        <dbReference type="Pfam" id="PF01841"/>
    </source>
</evidence>
<dbReference type="EMBL" id="JAEDAO010000001">
    <property type="protein sequence ID" value="MBK0394042.1"/>
    <property type="molecule type" value="Genomic_DNA"/>
</dbReference>
<reference evidence="2" key="1">
    <citation type="submission" date="2020-12" db="EMBL/GenBank/DDBJ databases">
        <title>Ramlibacter sp. nov., isolated from a freshwater alga, Cryptomonas.</title>
        <authorList>
            <person name="Kim H.M."/>
            <person name="Jeon C.O."/>
        </authorList>
    </citation>
    <scope>NUCLEOTIDE SEQUENCE</scope>
    <source>
        <strain evidence="2">CrO1</strain>
    </source>
</reference>
<organism evidence="2 3">
    <name type="scientific">Ramlibacter algicola</name>
    <dbReference type="NCBI Taxonomy" id="2795217"/>
    <lineage>
        <taxon>Bacteria</taxon>
        <taxon>Pseudomonadati</taxon>
        <taxon>Pseudomonadota</taxon>
        <taxon>Betaproteobacteria</taxon>
        <taxon>Burkholderiales</taxon>
        <taxon>Comamonadaceae</taxon>
        <taxon>Ramlibacter</taxon>
    </lineage>
</organism>
<dbReference type="Pfam" id="PF01841">
    <property type="entry name" value="Transglut_core"/>
    <property type="match status" value="1"/>
</dbReference>
<dbReference type="Gene3D" id="3.10.620.30">
    <property type="match status" value="1"/>
</dbReference>
<evidence type="ECO:0000313" key="2">
    <source>
        <dbReference type="EMBL" id="MBK0394042.1"/>
    </source>
</evidence>
<dbReference type="InterPro" id="IPR038765">
    <property type="entry name" value="Papain-like_cys_pep_sf"/>
</dbReference>
<keyword evidence="3" id="KW-1185">Reference proteome</keyword>
<dbReference type="SUPFAM" id="SSF54001">
    <property type="entry name" value="Cysteine proteinases"/>
    <property type="match status" value="1"/>
</dbReference>
<evidence type="ECO:0000313" key="3">
    <source>
        <dbReference type="Proteomes" id="UP000617041"/>
    </source>
</evidence>
<accession>A0A934UT07</accession>